<evidence type="ECO:0000256" key="7">
    <source>
        <dbReference type="ARBA" id="ARBA00022692"/>
    </source>
</evidence>
<evidence type="ECO:0000256" key="5">
    <source>
        <dbReference type="ARBA" id="ARBA00022448"/>
    </source>
</evidence>
<keyword evidence="7 10" id="KW-0812">Transmembrane</keyword>
<dbReference type="RefSeq" id="WP_146565278.1">
    <property type="nucleotide sequence ID" value="NZ_SIHJ01000001.1"/>
</dbReference>
<reference evidence="11 12" key="1">
    <citation type="submission" date="2019-02" db="EMBL/GenBank/DDBJ databases">
        <title>Deep-cultivation of Planctomycetes and their phenomic and genomic characterization uncovers novel biology.</title>
        <authorList>
            <person name="Wiegand S."/>
            <person name="Jogler M."/>
            <person name="Boedeker C."/>
            <person name="Pinto D."/>
            <person name="Vollmers J."/>
            <person name="Rivas-Marin E."/>
            <person name="Kohn T."/>
            <person name="Peeters S.H."/>
            <person name="Heuer A."/>
            <person name="Rast P."/>
            <person name="Oberbeckmann S."/>
            <person name="Bunk B."/>
            <person name="Jeske O."/>
            <person name="Meyerdierks A."/>
            <person name="Storesund J.E."/>
            <person name="Kallscheuer N."/>
            <person name="Luecker S."/>
            <person name="Lage O.M."/>
            <person name="Pohl T."/>
            <person name="Merkel B.J."/>
            <person name="Hornburger P."/>
            <person name="Mueller R.-W."/>
            <person name="Bruemmer F."/>
            <person name="Labrenz M."/>
            <person name="Spormann A.M."/>
            <person name="Op Den Camp H."/>
            <person name="Overmann J."/>
            <person name="Amann R."/>
            <person name="Jetten M.S.M."/>
            <person name="Mascher T."/>
            <person name="Medema M.H."/>
            <person name="Devos D.P."/>
            <person name="Kaster A.-K."/>
            <person name="Ovreas L."/>
            <person name="Rohde M."/>
            <person name="Galperin M.Y."/>
            <person name="Jogler C."/>
        </authorList>
    </citation>
    <scope>NUCLEOTIDE SEQUENCE [LARGE SCALE GENOMIC DNA]</scope>
    <source>
        <strain evidence="11 12">KOR34</strain>
    </source>
</reference>
<gene>
    <name evidence="11" type="primary">pnuC</name>
    <name evidence="11" type="ORF">KOR34_29490</name>
</gene>
<name>A0A5C5VJ18_9BACT</name>
<dbReference type="EMBL" id="SIHJ01000001">
    <property type="protein sequence ID" value="TWT37983.1"/>
    <property type="molecule type" value="Genomic_DNA"/>
</dbReference>
<evidence type="ECO:0000256" key="4">
    <source>
        <dbReference type="ARBA" id="ARBA00017522"/>
    </source>
</evidence>
<keyword evidence="5" id="KW-0813">Transport</keyword>
<keyword evidence="8 10" id="KW-1133">Transmembrane helix</keyword>
<comment type="function">
    <text evidence="1">Required for nicotinamide riboside transport across the inner membrane.</text>
</comment>
<sequence length="201" mass="22230">MTPLEAIAVVCGLACVWLTVRQNIWCWPLGLAQVSIYIVIFYQAKLYSDTLLHIVYVGLQVYGWRHWLKGGLGGGPLRVSSLSGAAVCGWAGATLLVTAGWGWAMATWTDASLPYWDAYTTVASLAAQWLMIRKRVESWWFWISVDVVAIGVYAYKALYLTSGLYAVFLVMATLGLLAWGASARQQDNEDRTDTRQVCPAP</sequence>
<dbReference type="PANTHER" id="PTHR36122">
    <property type="entry name" value="NICOTINAMIDE RIBOSIDE TRANSPORTER PNUC"/>
    <property type="match status" value="1"/>
</dbReference>
<dbReference type="Pfam" id="PF04973">
    <property type="entry name" value="NMN_transporter"/>
    <property type="match status" value="1"/>
</dbReference>
<keyword evidence="12" id="KW-1185">Reference proteome</keyword>
<evidence type="ECO:0000256" key="6">
    <source>
        <dbReference type="ARBA" id="ARBA00022475"/>
    </source>
</evidence>
<dbReference type="OrthoDB" id="9791248at2"/>
<dbReference type="GO" id="GO:0034257">
    <property type="term" value="F:nicotinamide riboside transmembrane transporter activity"/>
    <property type="evidence" value="ECO:0007669"/>
    <property type="project" value="InterPro"/>
</dbReference>
<evidence type="ECO:0000256" key="2">
    <source>
        <dbReference type="ARBA" id="ARBA00004651"/>
    </source>
</evidence>
<evidence type="ECO:0000313" key="12">
    <source>
        <dbReference type="Proteomes" id="UP000316714"/>
    </source>
</evidence>
<dbReference type="AlphaFoldDB" id="A0A5C5VJ18"/>
<comment type="subcellular location">
    <subcellularLocation>
        <location evidence="2">Cell membrane</location>
        <topology evidence="2">Multi-pass membrane protein</topology>
    </subcellularLocation>
</comment>
<organism evidence="11 12">
    <name type="scientific">Posidoniimonas corsicana</name>
    <dbReference type="NCBI Taxonomy" id="1938618"/>
    <lineage>
        <taxon>Bacteria</taxon>
        <taxon>Pseudomonadati</taxon>
        <taxon>Planctomycetota</taxon>
        <taxon>Planctomycetia</taxon>
        <taxon>Pirellulales</taxon>
        <taxon>Lacipirellulaceae</taxon>
        <taxon>Posidoniimonas</taxon>
    </lineage>
</organism>
<evidence type="ECO:0000256" key="9">
    <source>
        <dbReference type="ARBA" id="ARBA00023136"/>
    </source>
</evidence>
<feature type="transmembrane region" description="Helical" evidence="10">
    <location>
        <begin position="139"/>
        <end position="158"/>
    </location>
</feature>
<feature type="transmembrane region" description="Helical" evidence="10">
    <location>
        <begin position="164"/>
        <end position="181"/>
    </location>
</feature>
<dbReference type="InterPro" id="IPR006419">
    <property type="entry name" value="NMN_transpt_PnuC"/>
</dbReference>
<dbReference type="PANTHER" id="PTHR36122:SF2">
    <property type="entry name" value="NICOTINAMIDE RIBOSIDE TRANSPORTER PNUC"/>
    <property type="match status" value="1"/>
</dbReference>
<feature type="transmembrane region" description="Helical" evidence="10">
    <location>
        <begin position="79"/>
        <end position="103"/>
    </location>
</feature>
<keyword evidence="9 10" id="KW-0472">Membrane</keyword>
<accession>A0A5C5VJ18</accession>
<evidence type="ECO:0000256" key="3">
    <source>
        <dbReference type="ARBA" id="ARBA00006669"/>
    </source>
</evidence>
<evidence type="ECO:0000256" key="10">
    <source>
        <dbReference type="SAM" id="Phobius"/>
    </source>
</evidence>
<dbReference type="Proteomes" id="UP000316714">
    <property type="component" value="Unassembled WGS sequence"/>
</dbReference>
<dbReference type="GO" id="GO:0005886">
    <property type="term" value="C:plasma membrane"/>
    <property type="evidence" value="ECO:0007669"/>
    <property type="project" value="UniProtKB-SubCell"/>
</dbReference>
<evidence type="ECO:0000256" key="1">
    <source>
        <dbReference type="ARBA" id="ARBA00002672"/>
    </source>
</evidence>
<protein>
    <recommendedName>
        <fullName evidence="4">Nicotinamide riboside transporter PnuC</fullName>
    </recommendedName>
</protein>
<keyword evidence="6" id="KW-1003">Cell membrane</keyword>
<proteinExistence type="inferred from homology"/>
<evidence type="ECO:0000256" key="8">
    <source>
        <dbReference type="ARBA" id="ARBA00022989"/>
    </source>
</evidence>
<dbReference type="NCBIfam" id="TIGR01528">
    <property type="entry name" value="NMN_trans_PnuC"/>
    <property type="match status" value="1"/>
</dbReference>
<evidence type="ECO:0000313" key="11">
    <source>
        <dbReference type="EMBL" id="TWT37983.1"/>
    </source>
</evidence>
<comment type="caution">
    <text evidence="11">The sequence shown here is derived from an EMBL/GenBank/DDBJ whole genome shotgun (WGS) entry which is preliminary data.</text>
</comment>
<comment type="similarity">
    <text evidence="3">Belongs to the nicotinamide ribonucleoside (NR) uptake permease (TC 4.B.1) family.</text>
</comment>